<dbReference type="Proteomes" id="UP001057402">
    <property type="component" value="Chromosome 3"/>
</dbReference>
<dbReference type="EMBL" id="CM042882">
    <property type="protein sequence ID" value="KAI4383268.1"/>
    <property type="molecule type" value="Genomic_DNA"/>
</dbReference>
<accession>A0ACB9S0V4</accession>
<keyword evidence="2" id="KW-1185">Reference proteome</keyword>
<sequence length="138" mass="15394">MRVLVAAFGHELGIEIGREETVLGIKEKMEVILGVPVSSQVLAVLGWELLDGLDMDDYPIVSEGTRIDLLVKSSDLLLPRRSRVGIIVKFSAQHIRIEIDGTETVLSLKEKIHLLEGTPEKRMSLFFSGKNWRMIPAS</sequence>
<evidence type="ECO:0000313" key="2">
    <source>
        <dbReference type="Proteomes" id="UP001057402"/>
    </source>
</evidence>
<evidence type="ECO:0000313" key="1">
    <source>
        <dbReference type="EMBL" id="KAI4383268.1"/>
    </source>
</evidence>
<protein>
    <submittedName>
        <fullName evidence="1">Uncharacterized protein</fullName>
    </submittedName>
</protein>
<organism evidence="1 2">
    <name type="scientific">Melastoma candidum</name>
    <dbReference type="NCBI Taxonomy" id="119954"/>
    <lineage>
        <taxon>Eukaryota</taxon>
        <taxon>Viridiplantae</taxon>
        <taxon>Streptophyta</taxon>
        <taxon>Embryophyta</taxon>
        <taxon>Tracheophyta</taxon>
        <taxon>Spermatophyta</taxon>
        <taxon>Magnoliopsida</taxon>
        <taxon>eudicotyledons</taxon>
        <taxon>Gunneridae</taxon>
        <taxon>Pentapetalae</taxon>
        <taxon>rosids</taxon>
        <taxon>malvids</taxon>
        <taxon>Myrtales</taxon>
        <taxon>Melastomataceae</taxon>
        <taxon>Melastomatoideae</taxon>
        <taxon>Melastomateae</taxon>
        <taxon>Melastoma</taxon>
    </lineage>
</organism>
<reference evidence="2" key="1">
    <citation type="journal article" date="2023" name="Front. Plant Sci.">
        <title>Chromosomal-level genome assembly of Melastoma candidum provides insights into trichome evolution.</title>
        <authorList>
            <person name="Zhong Y."/>
            <person name="Wu W."/>
            <person name="Sun C."/>
            <person name="Zou P."/>
            <person name="Liu Y."/>
            <person name="Dai S."/>
            <person name="Zhou R."/>
        </authorList>
    </citation>
    <scope>NUCLEOTIDE SEQUENCE [LARGE SCALE GENOMIC DNA]</scope>
</reference>
<comment type="caution">
    <text evidence="1">The sequence shown here is derived from an EMBL/GenBank/DDBJ whole genome shotgun (WGS) entry which is preliminary data.</text>
</comment>
<proteinExistence type="predicted"/>
<name>A0ACB9S0V4_9MYRT</name>
<gene>
    <name evidence="1" type="ORF">MLD38_009128</name>
</gene>